<dbReference type="Gene3D" id="3.30.2180.10">
    <property type="entry name" value="ATP12-like"/>
    <property type="match status" value="1"/>
</dbReference>
<sequence>MAEWAAKRFWKAAEAVPVEGGFAVQLDGRPVKTPAKAPLLLPTEALAWAVAAEWEAQGERIDPLSMPFTRSANSALDRVAPQQAEVAEIVAAYGETDLICYRAAEPRELAALQAEAWNPLIDWARDVLDAPLIATEGLMHVPQPATSVEALRARVVGQDAFALTALHDLTALSGSLVIGLAVQAGQAAPEALWDLSRVDENWQIAQWGDDEEAAEVAARKRGDFLHAAEVYRLSRPVG</sequence>
<dbReference type="STRING" id="1217970.SAMN05444002_3659"/>
<dbReference type="EMBL" id="FSRL01000002">
    <property type="protein sequence ID" value="SIO29362.1"/>
    <property type="molecule type" value="Genomic_DNA"/>
</dbReference>
<dbReference type="InterPro" id="IPR042272">
    <property type="entry name" value="ATP12_ATP_synth-F1-assembly_N"/>
</dbReference>
<evidence type="ECO:0000313" key="5">
    <source>
        <dbReference type="Proteomes" id="UP000184932"/>
    </source>
</evidence>
<dbReference type="Proteomes" id="UP000184932">
    <property type="component" value="Unassembled WGS sequence"/>
</dbReference>
<dbReference type="Pfam" id="PF07542">
    <property type="entry name" value="ATP12"/>
    <property type="match status" value="1"/>
</dbReference>
<dbReference type="OrthoDB" id="9797825at2"/>
<dbReference type="AlphaFoldDB" id="A0A1N6IBH8"/>
<proteinExistence type="inferred from homology"/>
<evidence type="ECO:0000256" key="2">
    <source>
        <dbReference type="ARBA" id="ARBA00022946"/>
    </source>
</evidence>
<evidence type="ECO:0000256" key="1">
    <source>
        <dbReference type="ARBA" id="ARBA00008231"/>
    </source>
</evidence>
<dbReference type="Gene3D" id="1.10.3580.10">
    <property type="entry name" value="ATP12 ATPase"/>
    <property type="match status" value="1"/>
</dbReference>
<protein>
    <submittedName>
        <fullName evidence="4">Chaperone required for the assembly of the F1-ATPase</fullName>
    </submittedName>
</protein>
<dbReference type="RefSeq" id="WP_074257836.1">
    <property type="nucleotide sequence ID" value="NZ_FSRL01000002.1"/>
</dbReference>
<organism evidence="4 5">
    <name type="scientific">Vannielia litorea</name>
    <dbReference type="NCBI Taxonomy" id="1217970"/>
    <lineage>
        <taxon>Bacteria</taxon>
        <taxon>Pseudomonadati</taxon>
        <taxon>Pseudomonadota</taxon>
        <taxon>Alphaproteobacteria</taxon>
        <taxon>Rhodobacterales</taxon>
        <taxon>Paracoccaceae</taxon>
        <taxon>Vannielia</taxon>
    </lineage>
</organism>
<comment type="similarity">
    <text evidence="1">Belongs to the ATP12 family.</text>
</comment>
<dbReference type="SUPFAM" id="SSF160909">
    <property type="entry name" value="ATP12-like"/>
    <property type="match status" value="1"/>
</dbReference>
<dbReference type="GO" id="GO:0043461">
    <property type="term" value="P:proton-transporting ATP synthase complex assembly"/>
    <property type="evidence" value="ECO:0007669"/>
    <property type="project" value="InterPro"/>
</dbReference>
<evidence type="ECO:0000256" key="3">
    <source>
        <dbReference type="ARBA" id="ARBA00023186"/>
    </source>
</evidence>
<keyword evidence="2" id="KW-0809">Transit peptide</keyword>
<name>A0A1N6IBH8_9RHOB</name>
<keyword evidence="3" id="KW-0143">Chaperone</keyword>
<dbReference type="InterPro" id="IPR023335">
    <property type="entry name" value="ATP12_ortho_dom_sf"/>
</dbReference>
<dbReference type="PANTHER" id="PTHR21013">
    <property type="entry name" value="ATP SYNTHASE MITOCHONDRIAL F1 COMPLEX ASSEMBLY FACTOR 2/ATP12 PROTEIN, MITOCHONDRIAL PRECURSOR"/>
    <property type="match status" value="1"/>
</dbReference>
<dbReference type="InterPro" id="IPR011419">
    <property type="entry name" value="ATP12_ATP_synth-F1-assembly"/>
</dbReference>
<gene>
    <name evidence="4" type="ORF">SAMN05444002_3659</name>
</gene>
<evidence type="ECO:0000313" key="4">
    <source>
        <dbReference type="EMBL" id="SIO29362.1"/>
    </source>
</evidence>
<accession>A0A1N6IBH8</accession>
<reference evidence="5" key="1">
    <citation type="submission" date="2016-11" db="EMBL/GenBank/DDBJ databases">
        <authorList>
            <person name="Varghese N."/>
            <person name="Submissions S."/>
        </authorList>
    </citation>
    <scope>NUCLEOTIDE SEQUENCE [LARGE SCALE GENOMIC DNA]</scope>
    <source>
        <strain evidence="5">DSM 29440</strain>
    </source>
</reference>
<dbReference type="PANTHER" id="PTHR21013:SF10">
    <property type="entry name" value="ATP SYNTHASE MITOCHONDRIAL F1 COMPLEX ASSEMBLY FACTOR 2"/>
    <property type="match status" value="1"/>
</dbReference>
<keyword evidence="5" id="KW-1185">Reference proteome</keyword>